<dbReference type="SMART" id="SM00128">
    <property type="entry name" value="IPPc"/>
    <property type="match status" value="1"/>
</dbReference>
<dbReference type="PROSITE" id="PS50157">
    <property type="entry name" value="ZINC_FINGER_C2H2_2"/>
    <property type="match status" value="6"/>
</dbReference>
<dbReference type="FunFam" id="3.30.160.60:FF:000397">
    <property type="entry name" value="Metal regulatory transcription factor 1"/>
    <property type="match status" value="1"/>
</dbReference>
<dbReference type="Pfam" id="PF21310">
    <property type="entry name" value="OCRL-like_ASH"/>
    <property type="match status" value="1"/>
</dbReference>
<proteinExistence type="predicted"/>
<dbReference type="FunFam" id="3.30.160.60:FF:000370">
    <property type="entry name" value="Metal regulatory transcription factor 1"/>
    <property type="match status" value="1"/>
</dbReference>
<dbReference type="PANTHER" id="PTHR11200:SF300">
    <property type="entry name" value="TYPE II INOSITOL 1,4,5-TRISPHOSPHATE 5-PHOSPHATASE"/>
    <property type="match status" value="1"/>
</dbReference>
<evidence type="ECO:0000256" key="16">
    <source>
        <dbReference type="ARBA" id="ARBA00056278"/>
    </source>
</evidence>
<sequence>MAITADDVSLEDIIPISLDFAVVEVSSPEELAVVGGDTRVRVSYQEDEIELRLPFGSHSRLFLSEVNRAWSASLSCPVLSLHQRRRKRNHLTKGENLEKEKGSNSATQKSKAYPSPESHGIPSREDRDDMVRSSSHTPSNKAQILAMPQFGLRDNLIRCELLKNEDLYTYLEDFSFFLGTYNVNGQTPKESLRPWLSCTLNPPDMYCVGFQELDLSKEAFFFNDTPKEQEWTKAVSEALHPDAKYALVKLVRLVGIMLIFYVKKQHAEFISDVEAETVGTGIMGRMGNKGAVAIRFRFHNSDICVVNSHLAAHIEEYERRNQDYKDICGRLLFRQLDPTQPPLTIMKHDVILWIGDLNYRISELDVDNVKELISKKEFETLHNYDQLKRQIDEEAVFVGFVEGEINFQPTYKYDTGSDKWDTSEKCRVPAWCDRILWRGKNIKQQHYQSHMALKTSDHKPVSSLLVTGIKRVNSEDYKKTFEEIVRNIDKMENECIPSVTLAKQEFHFKDVKYMQHQAETLSLFNDGQVPCQFEFIQKPNEPTYCKPWLTANPPKGFIAQGGSVDIELEVFVNRSTAPDLNCGKEQIEDILVLHLERGKDYFISVTGNYLPSCFGTSIRSLCHMREPIHDMPQSTLRELVEMSGNENVANTEKPLDIPKELWMMVDHLFRNAIKQAVTSTVCVCVCVCVCALLLAKEGEAPGTMSENGPHTEAPMYFEVEVDHLEREDEEEEDKIHYDKDDDLIPEPSSSSGRVYDRTTVLIERDPIRLDEEGEEEGHCGGDEDGVTFLTEGEGDGDEEDGSLTFMTDPDGMSQGYVHHTISPDQIQFTINPGSTPMPRNIEGATLTLHSECPETKQREVKRYQCMFEGCTRTYSTAGNLRTHQKTHRGEYTFVCNQQGCGKAFLTSYSLKIHVRVHTKEKPFECDVQGCEKAFNTLYRLKAHQRLHTGKTFNCESEGCTKYFTTLSDLRKHIRTHTGEKPFRCDHDGCGKAFAASHHLKTHVRTHTGEKPFNCPSDGCEKTFSSQYSLKSHIRGHDKGQPFSVTLTHPLSEDANHSLCLSDLSLISTDSELRENIHNAQNLDLSNVTPVKIFELMFQSPENSVSQDDAHPNESLAEPFSLETSNQPVVTDGSSLISFTLNPTSSSCCSHTTHAVMEAPSQLSQNSSSQTSTPASVTSYCQLQTASVFHAINRASADHRCTCPGFLAPTLTTTAPGTAAVSVVAATTTDALAAVAQPVPLANTPAPNSGPGLPTTPATITIAPTQNLLQPSLVMSDQNLQWILSSAANSQQNPEQATHQGAPKVEKVFFTTAIPVGGNAGNSVQQIGLSLPVIIIKQEESCQCQCACRDSAKDKSSKSAASVVSVPGTAATIRSPSSPTTTAPRASAPSGHLIFLMLPPPVFLQAQTFSTIVSSTATNPPSSDGLANMDVSDFLSLQSPETAANIEALLLVADDFNMATDGNP</sequence>
<dbReference type="FunFam" id="3.30.160.60:FF:000349">
    <property type="entry name" value="metal regulatory transcription factor 1"/>
    <property type="match status" value="1"/>
</dbReference>
<evidence type="ECO:0000256" key="18">
    <source>
        <dbReference type="ARBA" id="ARBA00083009"/>
    </source>
</evidence>
<evidence type="ECO:0000256" key="11">
    <source>
        <dbReference type="ARBA" id="ARBA00023015"/>
    </source>
</evidence>
<evidence type="ECO:0000256" key="1">
    <source>
        <dbReference type="ARBA" id="ARBA00004123"/>
    </source>
</evidence>
<evidence type="ECO:0000256" key="5">
    <source>
        <dbReference type="ARBA" id="ARBA00022553"/>
    </source>
</evidence>
<feature type="domain" description="C2H2-type" evidence="22">
    <location>
        <begin position="923"/>
        <end position="952"/>
    </location>
</feature>
<evidence type="ECO:0000313" key="23">
    <source>
        <dbReference type="EMBL" id="TKS82360.1"/>
    </source>
</evidence>
<dbReference type="SUPFAM" id="SSF57667">
    <property type="entry name" value="beta-beta-alpha zinc fingers"/>
    <property type="match status" value="4"/>
</dbReference>
<dbReference type="InterPro" id="IPR046985">
    <property type="entry name" value="IP5"/>
</dbReference>
<dbReference type="Gene3D" id="3.30.160.60">
    <property type="entry name" value="Classic Zinc Finger"/>
    <property type="match status" value="6"/>
</dbReference>
<dbReference type="GO" id="GO:0052658">
    <property type="term" value="F:inositol-1,4,5-trisphosphate 5-phosphatase activity"/>
    <property type="evidence" value="ECO:0007669"/>
    <property type="project" value="TreeGrafter"/>
</dbReference>
<dbReference type="PROSITE" id="PS00028">
    <property type="entry name" value="ZINC_FINGER_C2H2_1"/>
    <property type="match status" value="6"/>
</dbReference>
<evidence type="ECO:0000256" key="21">
    <source>
        <dbReference type="SAM" id="MobiDB-lite"/>
    </source>
</evidence>
<dbReference type="InterPro" id="IPR036236">
    <property type="entry name" value="Znf_C2H2_sf"/>
</dbReference>
<keyword evidence="5" id="KW-0597">Phosphoprotein</keyword>
<dbReference type="Pfam" id="PF22669">
    <property type="entry name" value="Exo_endo_phos2"/>
    <property type="match status" value="1"/>
</dbReference>
<keyword evidence="9" id="KW-0862">Zinc</keyword>
<dbReference type="InterPro" id="IPR013087">
    <property type="entry name" value="Znf_C2H2_type"/>
</dbReference>
<evidence type="ECO:0000256" key="19">
    <source>
        <dbReference type="ARBA" id="ARBA00083793"/>
    </source>
</evidence>
<feature type="compositionally biased region" description="Basic and acidic residues" evidence="21">
    <location>
        <begin position="92"/>
        <end position="102"/>
    </location>
</feature>
<keyword evidence="7" id="KW-0677">Repeat</keyword>
<evidence type="ECO:0000256" key="6">
    <source>
        <dbReference type="ARBA" id="ARBA00022723"/>
    </source>
</evidence>
<dbReference type="EC" id="3.1.3.36" evidence="3"/>
<evidence type="ECO:0000256" key="7">
    <source>
        <dbReference type="ARBA" id="ARBA00022737"/>
    </source>
</evidence>
<feature type="compositionally biased region" description="Basic and acidic residues" evidence="21">
    <location>
        <begin position="122"/>
        <end position="131"/>
    </location>
</feature>
<dbReference type="InterPro" id="IPR037793">
    <property type="entry name" value="OCRL1/INPP5B_INPP5c"/>
</dbReference>
<dbReference type="InterPro" id="IPR048869">
    <property type="entry name" value="OCRL-1_2_ASH"/>
</dbReference>
<dbReference type="GO" id="GO:0016020">
    <property type="term" value="C:membrane"/>
    <property type="evidence" value="ECO:0007669"/>
    <property type="project" value="TreeGrafter"/>
</dbReference>
<evidence type="ECO:0000313" key="24">
    <source>
        <dbReference type="Proteomes" id="UP000298787"/>
    </source>
</evidence>
<dbReference type="Gene3D" id="2.30.29.110">
    <property type="match status" value="1"/>
</dbReference>
<keyword evidence="8 20" id="KW-0863">Zinc-finger</keyword>
<dbReference type="CDD" id="cd09093">
    <property type="entry name" value="INPP5c_INPP5B"/>
    <property type="match status" value="1"/>
</dbReference>
<dbReference type="InterPro" id="IPR000300">
    <property type="entry name" value="IPPc"/>
</dbReference>
<dbReference type="FunFam" id="3.30.160.60:FF:000199">
    <property type="entry name" value="metal regulatory transcription factor 1"/>
    <property type="match status" value="1"/>
</dbReference>
<dbReference type="SUPFAM" id="SSF56219">
    <property type="entry name" value="DNase I-like"/>
    <property type="match status" value="1"/>
</dbReference>
<keyword evidence="15" id="KW-0539">Nucleus</keyword>
<evidence type="ECO:0000256" key="17">
    <source>
        <dbReference type="ARBA" id="ARBA00068055"/>
    </source>
</evidence>
<keyword evidence="24" id="KW-1185">Reference proteome</keyword>
<evidence type="ECO:0000256" key="12">
    <source>
        <dbReference type="ARBA" id="ARBA00023125"/>
    </source>
</evidence>
<dbReference type="Pfam" id="PF16776">
    <property type="entry name" value="INPP5B_PH"/>
    <property type="match status" value="1"/>
</dbReference>
<evidence type="ECO:0000256" key="10">
    <source>
        <dbReference type="ARBA" id="ARBA00022990"/>
    </source>
</evidence>
<keyword evidence="14" id="KW-0804">Transcription</keyword>
<evidence type="ECO:0000256" key="14">
    <source>
        <dbReference type="ARBA" id="ARBA00023163"/>
    </source>
</evidence>
<dbReference type="PANTHER" id="PTHR11200">
    <property type="entry name" value="INOSITOL 5-PHOSPHATASE"/>
    <property type="match status" value="1"/>
</dbReference>
<feature type="region of interest" description="Disordered" evidence="21">
    <location>
        <begin position="85"/>
        <end position="139"/>
    </location>
</feature>
<feature type="domain" description="C2H2-type" evidence="22">
    <location>
        <begin position="952"/>
        <end position="981"/>
    </location>
</feature>
<dbReference type="Pfam" id="PF00096">
    <property type="entry name" value="zf-C2H2"/>
    <property type="match status" value="6"/>
</dbReference>
<evidence type="ECO:0000256" key="15">
    <source>
        <dbReference type="ARBA" id="ARBA00023242"/>
    </source>
</evidence>
<dbReference type="FunFam" id="3.30.160.60:FF:000072">
    <property type="entry name" value="zinc finger protein 143 isoform X1"/>
    <property type="match status" value="1"/>
</dbReference>
<protein>
    <recommendedName>
        <fullName evidence="17">Metal regulatory transcription factor 1</fullName>
        <ecNumber evidence="3">3.1.3.36</ecNumber>
    </recommendedName>
    <alternativeName>
        <fullName evidence="19">MRE-binding transcription factor</fullName>
    </alternativeName>
    <alternativeName>
        <fullName evidence="18">Transcription factor MTF-1</fullName>
    </alternativeName>
</protein>
<keyword evidence="6" id="KW-0479">Metal-binding</keyword>
<feature type="domain" description="C2H2-type" evidence="22">
    <location>
        <begin position="863"/>
        <end position="892"/>
    </location>
</feature>
<feature type="domain" description="C2H2-type" evidence="22">
    <location>
        <begin position="982"/>
        <end position="1011"/>
    </location>
</feature>
<organism evidence="23 24">
    <name type="scientific">Collichthys lucidus</name>
    <name type="common">Big head croaker</name>
    <name type="synonym">Sciaena lucida</name>
    <dbReference type="NCBI Taxonomy" id="240159"/>
    <lineage>
        <taxon>Eukaryota</taxon>
        <taxon>Metazoa</taxon>
        <taxon>Chordata</taxon>
        <taxon>Craniata</taxon>
        <taxon>Vertebrata</taxon>
        <taxon>Euteleostomi</taxon>
        <taxon>Actinopterygii</taxon>
        <taxon>Neopterygii</taxon>
        <taxon>Teleostei</taxon>
        <taxon>Neoteleostei</taxon>
        <taxon>Acanthomorphata</taxon>
        <taxon>Eupercaria</taxon>
        <taxon>Sciaenidae</taxon>
        <taxon>Collichthys</taxon>
    </lineage>
</organism>
<dbReference type="STRING" id="240159.A0A4U5V525"/>
<dbReference type="FunFam" id="3.30.160.60:FF:000100">
    <property type="entry name" value="Zinc finger 45-like"/>
    <property type="match status" value="1"/>
</dbReference>
<dbReference type="GO" id="GO:0045944">
    <property type="term" value="P:positive regulation of transcription by RNA polymerase II"/>
    <property type="evidence" value="ECO:0007669"/>
    <property type="project" value="UniProtKB-ARBA"/>
</dbReference>
<keyword evidence="4" id="KW-0963">Cytoplasm</keyword>
<evidence type="ECO:0000256" key="13">
    <source>
        <dbReference type="ARBA" id="ARBA00023159"/>
    </source>
</evidence>
<reference evidence="23 24" key="1">
    <citation type="submission" date="2019-01" db="EMBL/GenBank/DDBJ databases">
        <title>Genome Assembly of Collichthys lucidus.</title>
        <authorList>
            <person name="Cai M."/>
            <person name="Xiao S."/>
        </authorList>
    </citation>
    <scope>NUCLEOTIDE SEQUENCE [LARGE SCALE GENOMIC DNA]</scope>
    <source>
        <strain evidence="23">JT15FE1705JMU</strain>
        <tissue evidence="23">Muscle</tissue>
    </source>
</reference>
<keyword evidence="12" id="KW-0238">DNA-binding</keyword>
<dbReference type="Gene3D" id="3.60.10.10">
    <property type="entry name" value="Endonuclease/exonuclease/phosphatase"/>
    <property type="match status" value="1"/>
</dbReference>
<dbReference type="FunFam" id="3.60.10.10:FF:000004">
    <property type="entry name" value="Type II inositol 1,4,5-trisphosphate 5-phosphatase"/>
    <property type="match status" value="1"/>
</dbReference>
<evidence type="ECO:0000256" key="20">
    <source>
        <dbReference type="PROSITE-ProRule" id="PRU00042"/>
    </source>
</evidence>
<keyword evidence="11" id="KW-0805">Transcription regulation</keyword>
<evidence type="ECO:0000256" key="3">
    <source>
        <dbReference type="ARBA" id="ARBA00013044"/>
    </source>
</evidence>
<comment type="subcellular location">
    <subcellularLocation>
        <location evidence="2">Cytoplasm</location>
    </subcellularLocation>
    <subcellularLocation>
        <location evidence="1">Nucleus</location>
    </subcellularLocation>
</comment>
<accession>A0A4U5V525</accession>
<dbReference type="GO" id="GO:0008270">
    <property type="term" value="F:zinc ion binding"/>
    <property type="evidence" value="ECO:0007669"/>
    <property type="project" value="UniProtKB-KW"/>
</dbReference>
<evidence type="ECO:0000259" key="22">
    <source>
        <dbReference type="PROSITE" id="PS50157"/>
    </source>
</evidence>
<dbReference type="Proteomes" id="UP000298787">
    <property type="component" value="Chromosome 14"/>
</dbReference>
<keyword evidence="10" id="KW-0007">Acetylation</keyword>
<feature type="domain" description="C2H2-type" evidence="22">
    <location>
        <begin position="893"/>
        <end position="922"/>
    </location>
</feature>
<dbReference type="FunFam" id="2.60.40.10:FF:000132">
    <property type="entry name" value="Inositol polyphosphate 5-phosphatase OCRL-1 isoform b"/>
    <property type="match status" value="1"/>
</dbReference>
<dbReference type="Gene3D" id="2.60.40.10">
    <property type="entry name" value="Immunoglobulins"/>
    <property type="match status" value="1"/>
</dbReference>
<dbReference type="GO" id="GO:0010038">
    <property type="term" value="P:response to metal ion"/>
    <property type="evidence" value="ECO:0007669"/>
    <property type="project" value="UniProtKB-ARBA"/>
</dbReference>
<dbReference type="EMBL" id="CM014091">
    <property type="protein sequence ID" value="TKS82360.1"/>
    <property type="molecule type" value="Genomic_DNA"/>
</dbReference>
<dbReference type="GO" id="GO:0005654">
    <property type="term" value="C:nucleoplasm"/>
    <property type="evidence" value="ECO:0007669"/>
    <property type="project" value="UniProtKB-ARBA"/>
</dbReference>
<dbReference type="InterPro" id="IPR036691">
    <property type="entry name" value="Endo/exonu/phosph_ase_sf"/>
</dbReference>
<dbReference type="GO" id="GO:0046856">
    <property type="term" value="P:phosphatidylinositol dephosphorylation"/>
    <property type="evidence" value="ECO:0007669"/>
    <property type="project" value="InterPro"/>
</dbReference>
<dbReference type="GO" id="GO:0005829">
    <property type="term" value="C:cytosol"/>
    <property type="evidence" value="ECO:0007669"/>
    <property type="project" value="TreeGrafter"/>
</dbReference>
<gene>
    <name evidence="23" type="ORF">D9C73_016469</name>
</gene>
<evidence type="ECO:0000256" key="8">
    <source>
        <dbReference type="ARBA" id="ARBA00022771"/>
    </source>
</evidence>
<dbReference type="InterPro" id="IPR031896">
    <property type="entry name" value="INPP5B_PH_dom"/>
</dbReference>
<evidence type="ECO:0000256" key="9">
    <source>
        <dbReference type="ARBA" id="ARBA00022833"/>
    </source>
</evidence>
<dbReference type="SMART" id="SM00355">
    <property type="entry name" value="ZnF_C2H2"/>
    <property type="match status" value="6"/>
</dbReference>
<dbReference type="GO" id="GO:0000978">
    <property type="term" value="F:RNA polymerase II cis-regulatory region sequence-specific DNA binding"/>
    <property type="evidence" value="ECO:0007669"/>
    <property type="project" value="UniProtKB-ARBA"/>
</dbReference>
<evidence type="ECO:0000256" key="2">
    <source>
        <dbReference type="ARBA" id="ARBA00004496"/>
    </source>
</evidence>
<feature type="domain" description="C2H2-type" evidence="22">
    <location>
        <begin position="1012"/>
        <end position="1041"/>
    </location>
</feature>
<dbReference type="InterPro" id="IPR013783">
    <property type="entry name" value="Ig-like_fold"/>
</dbReference>
<keyword evidence="13" id="KW-0010">Activator</keyword>
<evidence type="ECO:0000256" key="4">
    <source>
        <dbReference type="ARBA" id="ARBA00022490"/>
    </source>
</evidence>
<comment type="function">
    <text evidence="16">Zinc-dependent transcriptional regulator of cellular adaption to conditions of exposure to heavy metals. Binds to metal responsive elements (MRE) in promoters and activates the transcription of metallothionein genes like metallothionein-2/MT2A. Also regulates the expression of metalloproteases in response to intracellular zinc and functions as a catabolic regulator of cartilages.</text>
</comment>
<name>A0A4U5V525_COLLU</name>
<dbReference type="GO" id="GO:0003700">
    <property type="term" value="F:DNA-binding transcription factor activity"/>
    <property type="evidence" value="ECO:0007669"/>
    <property type="project" value="UniProtKB-ARBA"/>
</dbReference>
<dbReference type="GO" id="GO:0004439">
    <property type="term" value="F:phosphatidylinositol-4,5-bisphosphate 5-phosphatase activity"/>
    <property type="evidence" value="ECO:0007669"/>
    <property type="project" value="UniProtKB-EC"/>
</dbReference>